<dbReference type="Proteomes" id="UP000184216">
    <property type="component" value="Unassembled WGS sequence"/>
</dbReference>
<name>A0AB36NU32_9FLAO</name>
<keyword evidence="1" id="KW-0812">Transmembrane</keyword>
<reference evidence="2 5" key="1">
    <citation type="submission" date="2016-11" db="EMBL/GenBank/DDBJ databases">
        <title>Whole genomes of Flavobacteriaceae.</title>
        <authorList>
            <person name="Stine C."/>
            <person name="Li C."/>
            <person name="Tadesse D."/>
        </authorList>
    </citation>
    <scope>NUCLEOTIDE SEQUENCE [LARGE SCALE GENOMIC DNA]</scope>
    <source>
        <strain evidence="2 5">ATCC 19366</strain>
    </source>
</reference>
<feature type="transmembrane region" description="Helical" evidence="1">
    <location>
        <begin position="21"/>
        <end position="46"/>
    </location>
</feature>
<gene>
    <name evidence="2" type="ORF">B0A72_22915</name>
    <name evidence="3" type="ORF">SAMN05444387_4485</name>
</gene>
<feature type="transmembrane region" description="Helical" evidence="1">
    <location>
        <begin position="220"/>
        <end position="239"/>
    </location>
</feature>
<proteinExistence type="predicted"/>
<reference evidence="3 4" key="2">
    <citation type="submission" date="2016-11" db="EMBL/GenBank/DDBJ databases">
        <authorList>
            <person name="Varghese N."/>
            <person name="Submissions S."/>
        </authorList>
    </citation>
    <scope>NUCLEOTIDE SEQUENCE [LARGE SCALE GENOMIC DNA]</scope>
    <source>
        <strain evidence="3 4">DSM 6368</strain>
    </source>
</reference>
<feature type="transmembrane region" description="Helical" evidence="1">
    <location>
        <begin position="58"/>
        <end position="81"/>
    </location>
</feature>
<dbReference type="AlphaFoldDB" id="A0AB36NU32"/>
<evidence type="ECO:0008006" key="6">
    <source>
        <dbReference type="Google" id="ProtNLM"/>
    </source>
</evidence>
<dbReference type="EMBL" id="MUHB01000032">
    <property type="protein sequence ID" value="OXA99001.1"/>
    <property type="molecule type" value="Genomic_DNA"/>
</dbReference>
<comment type="caution">
    <text evidence="2">The sequence shown here is derived from an EMBL/GenBank/DDBJ whole genome shotgun (WGS) entry which is preliminary data.</text>
</comment>
<dbReference type="Proteomes" id="UP000198431">
    <property type="component" value="Unassembled WGS sequence"/>
</dbReference>
<evidence type="ECO:0000313" key="4">
    <source>
        <dbReference type="Proteomes" id="UP000184216"/>
    </source>
</evidence>
<evidence type="ECO:0000313" key="3">
    <source>
        <dbReference type="EMBL" id="SHN17969.1"/>
    </source>
</evidence>
<evidence type="ECO:0000256" key="1">
    <source>
        <dbReference type="SAM" id="Phobius"/>
    </source>
</evidence>
<protein>
    <recommendedName>
        <fullName evidence="6">DUF3592 domain-containing protein</fullName>
    </recommendedName>
</protein>
<accession>A0AB36NU32</accession>
<dbReference type="EMBL" id="FRBX01000008">
    <property type="protein sequence ID" value="SHN17969.1"/>
    <property type="molecule type" value="Genomic_DNA"/>
</dbReference>
<keyword evidence="1" id="KW-1133">Transmembrane helix</keyword>
<evidence type="ECO:0000313" key="5">
    <source>
        <dbReference type="Proteomes" id="UP000198431"/>
    </source>
</evidence>
<dbReference type="RefSeq" id="WP_073398110.1">
    <property type="nucleotide sequence ID" value="NZ_FRBX01000008.1"/>
</dbReference>
<keyword evidence="4" id="KW-1185">Reference proteome</keyword>
<organism evidence="2 5">
    <name type="scientific">Flavobacterium pectinovorum</name>
    <dbReference type="NCBI Taxonomy" id="29533"/>
    <lineage>
        <taxon>Bacteria</taxon>
        <taxon>Pseudomonadati</taxon>
        <taxon>Bacteroidota</taxon>
        <taxon>Flavobacteriia</taxon>
        <taxon>Flavobacteriales</taxon>
        <taxon>Flavobacteriaceae</taxon>
        <taxon>Flavobacterium</taxon>
    </lineage>
</organism>
<sequence>MQNQIKKSLPPFKAVTSKPMVFINVLLGLFGVFFLLFFLAGIIFIMTNSSDETGLDEIATVAFFLIFLFALVSFSALLFYYKKRMYTTTIIDEKGIRYLNKFNNVIIKDLPWNCFAKKEKVEYILEPPKYDVSSNTPMKAVFDQFYWPVLINDKVMVHNDAFLGKHFFAMIYSNRLELIRTFVLGTAHYRPDITIDPAIFVKHYIDPENYLINYRQRRQIQFFGFLFCVLILVILYFVVY</sequence>
<evidence type="ECO:0000313" key="2">
    <source>
        <dbReference type="EMBL" id="OXA99001.1"/>
    </source>
</evidence>
<keyword evidence="1" id="KW-0472">Membrane</keyword>